<feature type="region of interest" description="Disordered" evidence="1">
    <location>
        <begin position="1"/>
        <end position="27"/>
    </location>
</feature>
<proteinExistence type="predicted"/>
<dbReference type="AlphaFoldDB" id="A0A6P6Y7U1"/>
<reference evidence="3" key="1">
    <citation type="submission" date="2025-08" db="UniProtKB">
        <authorList>
            <consortium name="RefSeq"/>
        </authorList>
    </citation>
    <scope>IDENTIFICATION</scope>
    <source>
        <strain evidence="3">Airmid</strain>
    </source>
</reference>
<dbReference type="GeneID" id="113794657"/>
<feature type="compositionally biased region" description="Basic and acidic residues" evidence="1">
    <location>
        <begin position="1"/>
        <end position="21"/>
    </location>
</feature>
<dbReference type="RefSeq" id="XP_027200584.1">
    <property type="nucleotide sequence ID" value="XM_027344783.1"/>
</dbReference>
<accession>A0A6P6Y7U1</accession>
<evidence type="ECO:0000313" key="3">
    <source>
        <dbReference type="RefSeq" id="XP_027200584.1"/>
    </source>
</evidence>
<feature type="region of interest" description="Disordered" evidence="1">
    <location>
        <begin position="188"/>
        <end position="208"/>
    </location>
</feature>
<dbReference type="Proteomes" id="UP000515146">
    <property type="component" value="Unplaced"/>
</dbReference>
<evidence type="ECO:0000313" key="2">
    <source>
        <dbReference type="Proteomes" id="UP000515146"/>
    </source>
</evidence>
<dbReference type="InParanoid" id="A0A6P6Y7U1"/>
<keyword evidence="2" id="KW-1185">Reference proteome</keyword>
<feature type="compositionally biased region" description="Polar residues" evidence="1">
    <location>
        <begin position="199"/>
        <end position="208"/>
    </location>
</feature>
<name>A0A6P6Y7U1_DERPT</name>
<organism evidence="2 3">
    <name type="scientific">Dermatophagoides pteronyssinus</name>
    <name type="common">European house dust mite</name>
    <dbReference type="NCBI Taxonomy" id="6956"/>
    <lineage>
        <taxon>Eukaryota</taxon>
        <taxon>Metazoa</taxon>
        <taxon>Ecdysozoa</taxon>
        <taxon>Arthropoda</taxon>
        <taxon>Chelicerata</taxon>
        <taxon>Arachnida</taxon>
        <taxon>Acari</taxon>
        <taxon>Acariformes</taxon>
        <taxon>Sarcoptiformes</taxon>
        <taxon>Astigmata</taxon>
        <taxon>Psoroptidia</taxon>
        <taxon>Analgoidea</taxon>
        <taxon>Pyroglyphidae</taxon>
        <taxon>Dermatophagoidinae</taxon>
        <taxon>Dermatophagoides</taxon>
    </lineage>
</organism>
<protein>
    <submittedName>
        <fullName evidence="3">Uncharacterized protein LOC113794657</fullName>
    </submittedName>
</protein>
<dbReference type="KEGG" id="dpte:113794657"/>
<gene>
    <name evidence="3" type="primary">LOC113794657</name>
</gene>
<evidence type="ECO:0000256" key="1">
    <source>
        <dbReference type="SAM" id="MobiDB-lite"/>
    </source>
</evidence>
<sequence length="208" mass="24852">MDKMDDFKNDSGDKLADKSVNDSDDDFMDEIVDAGDETAKEKRKEEEKIRKKMRMDNNLNIDFVSNYYDKDRKIFMHELYQFPSFDSRTISWLENLNRIPFDMDSKDQLKGDIIKIIDKINDDLVGDEKLFLNYLPEQEWRKLISRLIYEFPSIRNRFNRFNAESGSKTDPLITYMMKKVRNGKSKLNQMNKRKRDKLTTTIEVKTNE</sequence>